<dbReference type="RefSeq" id="WP_378017293.1">
    <property type="nucleotide sequence ID" value="NZ_JBHSKT010000005.1"/>
</dbReference>
<accession>A0ABW0E9E7</accession>
<evidence type="ECO:0000256" key="3">
    <source>
        <dbReference type="PROSITE-ProRule" id="PRU01106"/>
    </source>
</evidence>
<dbReference type="EC" id="3.1.2.20" evidence="5"/>
<dbReference type="Proteomes" id="UP001596161">
    <property type="component" value="Unassembled WGS sequence"/>
</dbReference>
<name>A0ABW0E9E7_9BACT</name>
<dbReference type="InterPro" id="IPR033120">
    <property type="entry name" value="HOTDOG_ACOT"/>
</dbReference>
<comment type="caution">
    <text evidence="5">The sequence shown here is derived from an EMBL/GenBank/DDBJ whole genome shotgun (WGS) entry which is preliminary data.</text>
</comment>
<dbReference type="CDD" id="cd03442">
    <property type="entry name" value="BFIT_BACH"/>
    <property type="match status" value="1"/>
</dbReference>
<dbReference type="InterPro" id="IPR029069">
    <property type="entry name" value="HotDog_dom_sf"/>
</dbReference>
<evidence type="ECO:0000313" key="5">
    <source>
        <dbReference type="EMBL" id="MFC5270924.1"/>
    </source>
</evidence>
<keyword evidence="6" id="KW-1185">Reference proteome</keyword>
<evidence type="ECO:0000256" key="1">
    <source>
        <dbReference type="ARBA" id="ARBA00010458"/>
    </source>
</evidence>
<evidence type="ECO:0000256" key="2">
    <source>
        <dbReference type="ARBA" id="ARBA00022801"/>
    </source>
</evidence>
<dbReference type="Gene3D" id="3.10.129.10">
    <property type="entry name" value="Hotdog Thioesterase"/>
    <property type="match status" value="1"/>
</dbReference>
<gene>
    <name evidence="5" type="ORF">ACFPIB_09905</name>
</gene>
<dbReference type="PANTHER" id="PTHR11049:SF16">
    <property type="entry name" value="PROTEIN VDLD"/>
    <property type="match status" value="1"/>
</dbReference>
<keyword evidence="2 3" id="KW-0378">Hydrolase</keyword>
<feature type="domain" description="HotDog ACOT-type" evidence="4">
    <location>
        <begin position="10"/>
        <end position="122"/>
    </location>
</feature>
<protein>
    <submittedName>
        <fullName evidence="5">Acyl-CoA thioesterase</fullName>
        <ecNumber evidence="5">3.1.2.20</ecNumber>
    </submittedName>
</protein>
<dbReference type="PROSITE" id="PS51770">
    <property type="entry name" value="HOTDOG_ACOT"/>
    <property type="match status" value="1"/>
</dbReference>
<dbReference type="InterPro" id="IPR040170">
    <property type="entry name" value="Cytosol_ACT"/>
</dbReference>
<reference evidence="6" key="1">
    <citation type="journal article" date="2019" name="Int. J. Syst. Evol. Microbiol.">
        <title>The Global Catalogue of Microorganisms (GCM) 10K type strain sequencing project: providing services to taxonomists for standard genome sequencing and annotation.</title>
        <authorList>
            <consortium name="The Broad Institute Genomics Platform"/>
            <consortium name="The Broad Institute Genome Sequencing Center for Infectious Disease"/>
            <person name="Wu L."/>
            <person name="Ma J."/>
        </authorList>
    </citation>
    <scope>NUCLEOTIDE SEQUENCE [LARGE SCALE GENOMIC DNA]</scope>
    <source>
        <strain evidence="6">KACC 12602</strain>
    </source>
</reference>
<dbReference type="GO" id="GO:0047617">
    <property type="term" value="F:fatty acyl-CoA hydrolase activity"/>
    <property type="evidence" value="ECO:0007669"/>
    <property type="project" value="UniProtKB-EC"/>
</dbReference>
<dbReference type="PANTHER" id="PTHR11049">
    <property type="entry name" value="ACYL COENZYME A THIOESTER HYDROLASE"/>
    <property type="match status" value="1"/>
</dbReference>
<comment type="similarity">
    <text evidence="1">Belongs to the acyl coenzyme A hydrolase family.</text>
</comment>
<dbReference type="Pfam" id="PF03061">
    <property type="entry name" value="4HBT"/>
    <property type="match status" value="1"/>
</dbReference>
<organism evidence="5 6">
    <name type="scientific">Adhaeribacter terreus</name>
    <dbReference type="NCBI Taxonomy" id="529703"/>
    <lineage>
        <taxon>Bacteria</taxon>
        <taxon>Pseudomonadati</taxon>
        <taxon>Bacteroidota</taxon>
        <taxon>Cytophagia</taxon>
        <taxon>Cytophagales</taxon>
        <taxon>Hymenobacteraceae</taxon>
        <taxon>Adhaeribacter</taxon>
    </lineage>
</organism>
<proteinExistence type="inferred from homology"/>
<evidence type="ECO:0000313" key="6">
    <source>
        <dbReference type="Proteomes" id="UP001596161"/>
    </source>
</evidence>
<dbReference type="InterPro" id="IPR006683">
    <property type="entry name" value="Thioestr_dom"/>
</dbReference>
<dbReference type="SUPFAM" id="SSF54637">
    <property type="entry name" value="Thioesterase/thiol ester dehydrase-isomerase"/>
    <property type="match status" value="1"/>
</dbReference>
<evidence type="ECO:0000259" key="4">
    <source>
        <dbReference type="PROSITE" id="PS51770"/>
    </source>
</evidence>
<dbReference type="EMBL" id="JBHSKT010000005">
    <property type="protein sequence ID" value="MFC5270924.1"/>
    <property type="molecule type" value="Genomic_DNA"/>
</dbReference>
<sequence length="184" mass="20486">MQLPDFRPVSHSRTTITELMIPAYANFGGKIHGGILLSLMDKVAYACAAKHAGNYCVTVTVDGVEFKQPVEVGELVSLMASVNYVGTTSLMVGIKVIAENVKTGIMKHTNTSYFTMVAKGEDNKPAKVPGLILENREDARRFLEARIRREIKTENEQYFLQQKNKYPVETALTILANERCKLAF</sequence>